<dbReference type="Proteomes" id="UP000298471">
    <property type="component" value="Unassembled WGS sequence"/>
</dbReference>
<gene>
    <name evidence="1" type="ORF">E5K02_06535</name>
</gene>
<protein>
    <submittedName>
        <fullName evidence="1">Uncharacterized protein</fullName>
    </submittedName>
</protein>
<dbReference type="EMBL" id="SRMB01000001">
    <property type="protein sequence ID" value="TGE29108.1"/>
    <property type="molecule type" value="Genomic_DNA"/>
</dbReference>
<dbReference type="RefSeq" id="WP_135393226.1">
    <property type="nucleotide sequence ID" value="NZ_SRMB01000001.1"/>
</dbReference>
<proteinExistence type="predicted"/>
<name>A0A4Z0QGC2_9BACT</name>
<reference evidence="1 2" key="1">
    <citation type="submission" date="2019-04" db="EMBL/GenBank/DDBJ databases">
        <authorList>
            <person name="Feng G."/>
            <person name="Zhang J."/>
            <person name="Zhu H."/>
        </authorList>
    </citation>
    <scope>NUCLEOTIDE SEQUENCE [LARGE SCALE GENOMIC DNA]</scope>
    <source>
        <strain evidence="1 2">9PBR-1</strain>
    </source>
</reference>
<dbReference type="AlphaFoldDB" id="A0A4Z0QGC2"/>
<evidence type="ECO:0000313" key="2">
    <source>
        <dbReference type="Proteomes" id="UP000298471"/>
    </source>
</evidence>
<comment type="caution">
    <text evidence="1">The sequence shown here is derived from an EMBL/GenBank/DDBJ whole genome shotgun (WGS) entry which is preliminary data.</text>
</comment>
<sequence length="104" mass="11390">MAPGYHSPNYQVGPGHLLPRIGAGPASDTVMWAHLQPFTRAPWQGTLTYLDYRSQQPVTLVTKLSGRESAPLALILDFTYPEPNGQQVRSSEKLLLTADGQTLT</sequence>
<dbReference type="OrthoDB" id="805991at2"/>
<keyword evidence="2" id="KW-1185">Reference proteome</keyword>
<accession>A0A4Z0QGC2</accession>
<evidence type="ECO:0000313" key="1">
    <source>
        <dbReference type="EMBL" id="TGE29108.1"/>
    </source>
</evidence>
<organism evidence="1 2">
    <name type="scientific">Hymenobacter metallicola</name>
    <dbReference type="NCBI Taxonomy" id="2563114"/>
    <lineage>
        <taxon>Bacteria</taxon>
        <taxon>Pseudomonadati</taxon>
        <taxon>Bacteroidota</taxon>
        <taxon>Cytophagia</taxon>
        <taxon>Cytophagales</taxon>
        <taxon>Hymenobacteraceae</taxon>
        <taxon>Hymenobacter</taxon>
    </lineage>
</organism>